<gene>
    <name evidence="2" type="ORF">SAMN05216247_103502</name>
</gene>
<feature type="transmembrane region" description="Helical" evidence="1">
    <location>
        <begin position="24"/>
        <end position="44"/>
    </location>
</feature>
<dbReference type="AlphaFoldDB" id="A0A1H3J9I7"/>
<name>A0A1H3J9I7_9PSED</name>
<dbReference type="EMBL" id="FNOX01000003">
    <property type="protein sequence ID" value="SDY36457.1"/>
    <property type="molecule type" value="Genomic_DNA"/>
</dbReference>
<accession>A0A1H3J9I7</accession>
<proteinExistence type="predicted"/>
<sequence>MTAKNSNIDTNEFNDSEPLTKIEISTFIFLAILSISINIAVIDLGKKLIVEKINYIQIKDNRRDNQK</sequence>
<keyword evidence="1" id="KW-0812">Transmembrane</keyword>
<evidence type="ECO:0000313" key="2">
    <source>
        <dbReference type="EMBL" id="SDY36457.1"/>
    </source>
</evidence>
<organism evidence="2 3">
    <name type="scientific">Pseudomonas salomonii</name>
    <dbReference type="NCBI Taxonomy" id="191391"/>
    <lineage>
        <taxon>Bacteria</taxon>
        <taxon>Pseudomonadati</taxon>
        <taxon>Pseudomonadota</taxon>
        <taxon>Gammaproteobacteria</taxon>
        <taxon>Pseudomonadales</taxon>
        <taxon>Pseudomonadaceae</taxon>
        <taxon>Pseudomonas</taxon>
    </lineage>
</organism>
<evidence type="ECO:0000256" key="1">
    <source>
        <dbReference type="SAM" id="Phobius"/>
    </source>
</evidence>
<evidence type="ECO:0000313" key="3">
    <source>
        <dbReference type="Proteomes" id="UP000182902"/>
    </source>
</evidence>
<protein>
    <submittedName>
        <fullName evidence="2">Uncharacterized protein</fullName>
    </submittedName>
</protein>
<dbReference type="Proteomes" id="UP000182902">
    <property type="component" value="Unassembled WGS sequence"/>
</dbReference>
<keyword evidence="1" id="KW-1133">Transmembrane helix</keyword>
<reference evidence="2 3" key="1">
    <citation type="submission" date="2016-10" db="EMBL/GenBank/DDBJ databases">
        <authorList>
            <person name="de Groot N.N."/>
        </authorList>
    </citation>
    <scope>NUCLEOTIDE SEQUENCE [LARGE SCALE GENOMIC DNA]</scope>
    <source>
        <strain evidence="2 3">ICMP 14252</strain>
    </source>
</reference>
<keyword evidence="1" id="KW-0472">Membrane</keyword>
<dbReference type="RefSeq" id="WP_069788529.1">
    <property type="nucleotide sequence ID" value="NZ_FNOX01000003.1"/>
</dbReference>